<keyword evidence="6" id="KW-0375">Hydrogen ion transport</keyword>
<dbReference type="PANTHER" id="PTHR21522">
    <property type="entry name" value="PROTON CHANNEL OTOP"/>
    <property type="match status" value="1"/>
</dbReference>
<feature type="compositionally biased region" description="Basic and acidic residues" evidence="11">
    <location>
        <begin position="44"/>
        <end position="60"/>
    </location>
</feature>
<feature type="transmembrane region" description="Helical" evidence="12">
    <location>
        <begin position="710"/>
        <end position="729"/>
    </location>
</feature>
<name>A0A813X829_9BILA</name>
<sequence length="835" mass="95248">MNNESNKKRKDANRPSLGVPVQQHGIVLNEQSRASLNASPSLSVREKNNKTVPSHHETQHRSNSPKKSSHDQGLQETEMRYDTEDEKSSDGEEYYEDETHRGSMTSMITQFPTITTETLLNKGRWPVQKTTGTLRQPKFETSRSEIHNGNGTDNRKRQKQPSPFSHSKAKHEGSSSEETEGLEIVTDKHSPTMPAQITKNKSSSRTHEASDYSYNNGPINHSDVQLDTGHKSRSTFRTIGTFLNPHSSSLPQHYSLTESFKSDSKFRPPPPPPPPKETIPFSRHLVTQNEPAKQSEIFITVFLWPLSALFIIFILTMILTLAFKEEFPIRLTMQIVFCYLFRRRWNAITRAQDQESYMELATQNHDEMIYYPDINNSSGLFLKIGAGLLCLGSLLLTTVEVAKDIALLHSGDYVNANHHSPGRSTSKDVRPFHILISSMITYIFRLLFHSTQFMFFFRYGNLVIDNKRSFARIGLIHMIIANFCTWFEAIVKEAIDETARYTSHLDPTSLICETMTTTSVTAIFLTTESLNNIVTSTQESAATLIQNLESDVGVYLYPCLIEYSLISLTVFYIMFQNIGRRNKKAMLRFGDRHVYMVNCSKASRGLVFGGIAILLSILSLIPFYLLNDAQLYISQITELTLLCLSLITVIISFRWTMKLKFDSNAHVDVFDEVLILITTFGAFTYAFFSIFAAIFLKIECEKHSESLRQIDLTVSFVSVAQILLQSAFLKDALRRRSESREHLKKKPGREMITALLMLNFSMWLHDSLSAKKAELNPLQVEYFTPNTWSLIQAFTSPLTIFYRFHSSVCLADIWAISYKDDSIKPTTHSFLDYMH</sequence>
<feature type="compositionally biased region" description="Basic and acidic residues" evidence="11">
    <location>
        <begin position="77"/>
        <end position="90"/>
    </location>
</feature>
<keyword evidence="3" id="KW-0813">Transport</keyword>
<keyword evidence="15" id="KW-1185">Reference proteome</keyword>
<keyword evidence="7 12" id="KW-1133">Transmembrane helix</keyword>
<feature type="compositionally biased region" description="Polar residues" evidence="11">
    <location>
        <begin position="29"/>
        <end position="42"/>
    </location>
</feature>
<accession>A0A813X829</accession>
<keyword evidence="4" id="KW-1003">Cell membrane</keyword>
<feature type="compositionally biased region" description="Basic and acidic residues" evidence="11">
    <location>
        <begin position="137"/>
        <end position="146"/>
    </location>
</feature>
<evidence type="ECO:0000256" key="12">
    <source>
        <dbReference type="SAM" id="Phobius"/>
    </source>
</evidence>
<feature type="transmembrane region" description="Helical" evidence="12">
    <location>
        <begin position="380"/>
        <end position="399"/>
    </location>
</feature>
<dbReference type="GO" id="GO:0015252">
    <property type="term" value="F:proton channel activity"/>
    <property type="evidence" value="ECO:0007669"/>
    <property type="project" value="InterPro"/>
</dbReference>
<dbReference type="InterPro" id="IPR004878">
    <property type="entry name" value="Otopetrin"/>
</dbReference>
<dbReference type="Proteomes" id="UP000681722">
    <property type="component" value="Unassembled WGS sequence"/>
</dbReference>
<evidence type="ECO:0000256" key="6">
    <source>
        <dbReference type="ARBA" id="ARBA00022781"/>
    </source>
</evidence>
<feature type="region of interest" description="Disordered" evidence="11">
    <location>
        <begin position="1"/>
        <end position="231"/>
    </location>
</feature>
<evidence type="ECO:0000256" key="3">
    <source>
        <dbReference type="ARBA" id="ARBA00022448"/>
    </source>
</evidence>
<evidence type="ECO:0000313" key="15">
    <source>
        <dbReference type="Proteomes" id="UP000663829"/>
    </source>
</evidence>
<comment type="similarity">
    <text evidence="2">Belongs to the otopetrin family.</text>
</comment>
<reference evidence="13" key="1">
    <citation type="submission" date="2021-02" db="EMBL/GenBank/DDBJ databases">
        <authorList>
            <person name="Nowell W R."/>
        </authorList>
    </citation>
    <scope>NUCLEOTIDE SEQUENCE</scope>
</reference>
<evidence type="ECO:0000256" key="10">
    <source>
        <dbReference type="ARBA" id="ARBA00023303"/>
    </source>
</evidence>
<feature type="region of interest" description="Disordered" evidence="11">
    <location>
        <begin position="260"/>
        <end position="279"/>
    </location>
</feature>
<feature type="transmembrane region" description="Helical" evidence="12">
    <location>
        <begin position="632"/>
        <end position="653"/>
    </location>
</feature>
<feature type="compositionally biased region" description="Polar residues" evidence="11">
    <location>
        <begin position="102"/>
        <end position="119"/>
    </location>
</feature>
<dbReference type="Pfam" id="PF03189">
    <property type="entry name" value="Otopetrin"/>
    <property type="match status" value="1"/>
</dbReference>
<protein>
    <recommendedName>
        <fullName evidence="16">Otopetrin</fullName>
    </recommendedName>
</protein>
<evidence type="ECO:0000256" key="11">
    <source>
        <dbReference type="SAM" id="MobiDB-lite"/>
    </source>
</evidence>
<keyword evidence="10" id="KW-0407">Ion channel</keyword>
<dbReference type="GO" id="GO:0005886">
    <property type="term" value="C:plasma membrane"/>
    <property type="evidence" value="ECO:0007669"/>
    <property type="project" value="UniProtKB-SubCell"/>
</dbReference>
<evidence type="ECO:0000256" key="2">
    <source>
        <dbReference type="ARBA" id="ARBA00006513"/>
    </source>
</evidence>
<feature type="transmembrane region" description="Helical" evidence="12">
    <location>
        <begin position="606"/>
        <end position="626"/>
    </location>
</feature>
<feature type="compositionally biased region" description="Polar residues" evidence="11">
    <location>
        <begin position="193"/>
        <end position="203"/>
    </location>
</feature>
<dbReference type="PANTHER" id="PTHR21522:SF32">
    <property type="entry name" value="OTOPETRIN-2"/>
    <property type="match status" value="1"/>
</dbReference>
<evidence type="ECO:0000313" key="13">
    <source>
        <dbReference type="EMBL" id="CAF0861135.1"/>
    </source>
</evidence>
<feature type="compositionally biased region" description="Pro residues" evidence="11">
    <location>
        <begin position="267"/>
        <end position="277"/>
    </location>
</feature>
<evidence type="ECO:0000256" key="7">
    <source>
        <dbReference type="ARBA" id="ARBA00022989"/>
    </source>
</evidence>
<feature type="transmembrane region" description="Helical" evidence="12">
    <location>
        <begin position="554"/>
        <end position="575"/>
    </location>
</feature>
<dbReference type="OrthoDB" id="6429739at2759"/>
<evidence type="ECO:0000256" key="5">
    <source>
        <dbReference type="ARBA" id="ARBA00022692"/>
    </source>
</evidence>
<feature type="transmembrane region" description="Helical" evidence="12">
    <location>
        <begin position="673"/>
        <end position="698"/>
    </location>
</feature>
<feature type="transmembrane region" description="Helical" evidence="12">
    <location>
        <begin position="297"/>
        <end position="323"/>
    </location>
</feature>
<evidence type="ECO:0000313" key="14">
    <source>
        <dbReference type="EMBL" id="CAF3648785.1"/>
    </source>
</evidence>
<keyword evidence="8" id="KW-0406">Ion transport</keyword>
<evidence type="ECO:0000256" key="4">
    <source>
        <dbReference type="ARBA" id="ARBA00022475"/>
    </source>
</evidence>
<feature type="transmembrane region" description="Helical" evidence="12">
    <location>
        <begin position="469"/>
        <end position="491"/>
    </location>
</feature>
<evidence type="ECO:0000256" key="1">
    <source>
        <dbReference type="ARBA" id="ARBA00004651"/>
    </source>
</evidence>
<gene>
    <name evidence="13" type="ORF">GPM918_LOCUS6593</name>
    <name evidence="14" type="ORF">SRO942_LOCUS6593</name>
</gene>
<feature type="compositionally biased region" description="Polar residues" evidence="11">
    <location>
        <begin position="212"/>
        <end position="225"/>
    </location>
</feature>
<comment type="caution">
    <text evidence="13">The sequence shown here is derived from an EMBL/GenBank/DDBJ whole genome shotgun (WGS) entry which is preliminary data.</text>
</comment>
<feature type="compositionally biased region" description="Polar residues" evidence="11">
    <location>
        <begin position="61"/>
        <end position="75"/>
    </location>
</feature>
<evidence type="ECO:0008006" key="16">
    <source>
        <dbReference type="Google" id="ProtNLM"/>
    </source>
</evidence>
<evidence type="ECO:0000256" key="9">
    <source>
        <dbReference type="ARBA" id="ARBA00023136"/>
    </source>
</evidence>
<evidence type="ECO:0000256" key="8">
    <source>
        <dbReference type="ARBA" id="ARBA00023065"/>
    </source>
</evidence>
<dbReference type="AlphaFoldDB" id="A0A813X829"/>
<keyword evidence="5 12" id="KW-0812">Transmembrane</keyword>
<comment type="subcellular location">
    <subcellularLocation>
        <location evidence="1">Cell membrane</location>
        <topology evidence="1">Multi-pass membrane protein</topology>
    </subcellularLocation>
</comment>
<keyword evidence="9 12" id="KW-0472">Membrane</keyword>
<organism evidence="13 15">
    <name type="scientific">Didymodactylos carnosus</name>
    <dbReference type="NCBI Taxonomy" id="1234261"/>
    <lineage>
        <taxon>Eukaryota</taxon>
        <taxon>Metazoa</taxon>
        <taxon>Spiralia</taxon>
        <taxon>Gnathifera</taxon>
        <taxon>Rotifera</taxon>
        <taxon>Eurotatoria</taxon>
        <taxon>Bdelloidea</taxon>
        <taxon>Philodinida</taxon>
        <taxon>Philodinidae</taxon>
        <taxon>Didymodactylos</taxon>
    </lineage>
</organism>
<dbReference type="EMBL" id="CAJNOQ010001022">
    <property type="protein sequence ID" value="CAF0861135.1"/>
    <property type="molecule type" value="Genomic_DNA"/>
</dbReference>
<dbReference type="EMBL" id="CAJOBC010001022">
    <property type="protein sequence ID" value="CAF3648785.1"/>
    <property type="molecule type" value="Genomic_DNA"/>
</dbReference>
<dbReference type="Proteomes" id="UP000663829">
    <property type="component" value="Unassembled WGS sequence"/>
</dbReference>
<proteinExistence type="inferred from homology"/>
<feature type="transmembrane region" description="Helical" evidence="12">
    <location>
        <begin position="431"/>
        <end position="448"/>
    </location>
</feature>